<accession>A0A9P8HZN1</accession>
<dbReference type="EMBL" id="JAGHQL010000044">
    <property type="protein sequence ID" value="KAH0542908.1"/>
    <property type="molecule type" value="Genomic_DNA"/>
</dbReference>
<reference evidence="2" key="1">
    <citation type="submission" date="2021-03" db="EMBL/GenBank/DDBJ databases">
        <title>Comparative genomics and phylogenomic investigation of the class Geoglossomycetes provide insights into ecological specialization and systematics.</title>
        <authorList>
            <person name="Melie T."/>
            <person name="Pirro S."/>
            <person name="Miller A.N."/>
            <person name="Quandt A."/>
        </authorList>
    </citation>
    <scope>NUCLEOTIDE SEQUENCE</scope>
    <source>
        <strain evidence="2">GBOQ0MN5Z8</strain>
    </source>
</reference>
<feature type="region of interest" description="Disordered" evidence="1">
    <location>
        <begin position="1"/>
        <end position="20"/>
    </location>
</feature>
<evidence type="ECO:0000313" key="2">
    <source>
        <dbReference type="EMBL" id="KAH0542908.1"/>
    </source>
</evidence>
<gene>
    <name evidence="2" type="ORF">FGG08_002768</name>
</gene>
<dbReference type="Proteomes" id="UP000698800">
    <property type="component" value="Unassembled WGS sequence"/>
</dbReference>
<evidence type="ECO:0000256" key="1">
    <source>
        <dbReference type="SAM" id="MobiDB-lite"/>
    </source>
</evidence>
<dbReference type="AlphaFoldDB" id="A0A9P8HZN1"/>
<protein>
    <submittedName>
        <fullName evidence="2">Uncharacterized protein</fullName>
    </submittedName>
</protein>
<name>A0A9P8HZN1_9PEZI</name>
<proteinExistence type="predicted"/>
<organism evidence="2 3">
    <name type="scientific">Glutinoglossum americanum</name>
    <dbReference type="NCBI Taxonomy" id="1670608"/>
    <lineage>
        <taxon>Eukaryota</taxon>
        <taxon>Fungi</taxon>
        <taxon>Dikarya</taxon>
        <taxon>Ascomycota</taxon>
        <taxon>Pezizomycotina</taxon>
        <taxon>Geoglossomycetes</taxon>
        <taxon>Geoglossales</taxon>
        <taxon>Geoglossaceae</taxon>
        <taxon>Glutinoglossum</taxon>
    </lineage>
</organism>
<sequence>MDPSLSGNGDIDAPRPEGLPTLELERVFDFADRAESPKMLRHGALPGEARHKDLNYLSRSKETHAPPALPLTRRNLSENDRLCADMSKGSRQQSSKLRAAAKSLGLDRVLGKEESYEGMMPMERLLAEMGAFKERKVKWRGRS</sequence>
<comment type="caution">
    <text evidence="2">The sequence shown here is derived from an EMBL/GenBank/DDBJ whole genome shotgun (WGS) entry which is preliminary data.</text>
</comment>
<evidence type="ECO:0000313" key="3">
    <source>
        <dbReference type="Proteomes" id="UP000698800"/>
    </source>
</evidence>
<keyword evidence="3" id="KW-1185">Reference proteome</keyword>